<gene>
    <name evidence="3" type="ORF">NY149_04735</name>
</gene>
<evidence type="ECO:0000313" key="4">
    <source>
        <dbReference type="Proteomes" id="UP001179540"/>
    </source>
</evidence>
<dbReference type="Proteomes" id="UP001179540">
    <property type="component" value="Chromosome"/>
</dbReference>
<dbReference type="CDD" id="cd03820">
    <property type="entry name" value="GT4_AmsD-like"/>
    <property type="match status" value="1"/>
</dbReference>
<name>A0AAF0BE28_PORGN</name>
<feature type="domain" description="Glycosyl transferase family 1" evidence="1">
    <location>
        <begin position="201"/>
        <end position="358"/>
    </location>
</feature>
<evidence type="ECO:0000313" key="3">
    <source>
        <dbReference type="EMBL" id="WCF99934.1"/>
    </source>
</evidence>
<dbReference type="PANTHER" id="PTHR12526">
    <property type="entry name" value="GLYCOSYLTRANSFERASE"/>
    <property type="match status" value="1"/>
</dbReference>
<dbReference type="SUPFAM" id="SSF53756">
    <property type="entry name" value="UDP-Glycosyltransferase/glycogen phosphorylase"/>
    <property type="match status" value="1"/>
</dbReference>
<dbReference type="Pfam" id="PF00534">
    <property type="entry name" value="Glycos_transf_1"/>
    <property type="match status" value="1"/>
</dbReference>
<evidence type="ECO:0000259" key="2">
    <source>
        <dbReference type="Pfam" id="PF13439"/>
    </source>
</evidence>
<dbReference type="PANTHER" id="PTHR12526:SF630">
    <property type="entry name" value="GLYCOSYLTRANSFERASE"/>
    <property type="match status" value="1"/>
</dbReference>
<organism evidence="3 4">
    <name type="scientific">Porphyromonas gingivalis</name>
    <name type="common">Bacteroides gingivalis</name>
    <dbReference type="NCBI Taxonomy" id="837"/>
    <lineage>
        <taxon>Bacteria</taxon>
        <taxon>Pseudomonadati</taxon>
        <taxon>Bacteroidota</taxon>
        <taxon>Bacteroidia</taxon>
        <taxon>Bacteroidales</taxon>
        <taxon>Porphyromonadaceae</taxon>
        <taxon>Porphyromonas</taxon>
    </lineage>
</organism>
<dbReference type="RefSeq" id="WP_230493666.1">
    <property type="nucleotide sequence ID" value="NZ_CP116613.1"/>
</dbReference>
<reference evidence="3" key="1">
    <citation type="submission" date="2023-01" db="EMBL/GenBank/DDBJ databases">
        <title>Phages are important unrecognized players in the ecology of the oral pathogen Porphyromonas gingivalis.</title>
        <authorList>
            <person name="Matrishin C.B."/>
            <person name="Kauffman K.M."/>
        </authorList>
    </citation>
    <scope>NUCLEOTIDE SEQUENCE</scope>
    <source>
        <strain evidence="3">HG1691old</strain>
    </source>
</reference>
<dbReference type="GO" id="GO:0016757">
    <property type="term" value="F:glycosyltransferase activity"/>
    <property type="evidence" value="ECO:0007669"/>
    <property type="project" value="InterPro"/>
</dbReference>
<accession>A0AAF0BE28</accession>
<dbReference type="AlphaFoldDB" id="A0AAF0BE28"/>
<feature type="domain" description="Glycosyltransferase subfamily 4-like N-terminal" evidence="2">
    <location>
        <begin position="37"/>
        <end position="194"/>
    </location>
</feature>
<evidence type="ECO:0000259" key="1">
    <source>
        <dbReference type="Pfam" id="PF00534"/>
    </source>
</evidence>
<dbReference type="Pfam" id="PF13439">
    <property type="entry name" value="Glyco_transf_4"/>
    <property type="match status" value="1"/>
</dbReference>
<dbReference type="Gene3D" id="3.40.50.2000">
    <property type="entry name" value="Glycogen Phosphorylase B"/>
    <property type="match status" value="2"/>
</dbReference>
<sequence length="385" mass="44294">MKLLIRQIALMNFFKKEPFKIFSMIYLLLDTITNRAGTERAVINLANNLHANGHRVSLVSVCTKEGEPSFQVEKGIEVHHLGIRLYGNALARKTVYLKAYRRIKALCKKREPLLLIGTNIFINTILSQISNRGRIFTIGCEHISYDIARPITKYIRGFLYSGLDAVVALTKRDQQSFKAILRGRSKVYAIPNQVSFTTVQRNATDQKQMLAIGRLTYQKGFEFMIEDASRVLRERPDWKLIIVGDGEDEPMLRKEIASRDMESQIEIHPSTPEIRKYYESSAIYLMTSRFEGLPMVLLEAEAYALPIISYDCPTGPRELIENGRNGFLVPMEAHEDFADKLRLLMDDETLRKKMGRESELMVKSYSPANIYECWKKLFVEIGYMN</sequence>
<dbReference type="EMBL" id="CP116613">
    <property type="protein sequence ID" value="WCF99934.1"/>
    <property type="molecule type" value="Genomic_DNA"/>
</dbReference>
<proteinExistence type="predicted"/>
<protein>
    <submittedName>
        <fullName evidence="3">Glycosyltransferase family 4 protein</fullName>
    </submittedName>
</protein>
<dbReference type="InterPro" id="IPR028098">
    <property type="entry name" value="Glyco_trans_4-like_N"/>
</dbReference>
<dbReference type="InterPro" id="IPR001296">
    <property type="entry name" value="Glyco_trans_1"/>
</dbReference>